<dbReference type="EMBL" id="BAABDE010000050">
    <property type="protein sequence ID" value="GAA3848336.1"/>
    <property type="molecule type" value="Genomic_DNA"/>
</dbReference>
<dbReference type="Pfam" id="PF00005">
    <property type="entry name" value="ABC_tran"/>
    <property type="match status" value="1"/>
</dbReference>
<dbReference type="InterPro" id="IPR003439">
    <property type="entry name" value="ABC_transporter-like_ATP-bd"/>
</dbReference>
<evidence type="ECO:0000256" key="3">
    <source>
        <dbReference type="ARBA" id="ARBA00022741"/>
    </source>
</evidence>
<dbReference type="InterPro" id="IPR017871">
    <property type="entry name" value="ABC_transporter-like_CS"/>
</dbReference>
<keyword evidence="2" id="KW-0813">Transport</keyword>
<dbReference type="Gene3D" id="3.40.50.300">
    <property type="entry name" value="P-loop containing nucleotide triphosphate hydrolases"/>
    <property type="match status" value="1"/>
</dbReference>
<evidence type="ECO:0000259" key="5">
    <source>
        <dbReference type="PROSITE" id="PS50893"/>
    </source>
</evidence>
<sequence>MTTPVLEATGLRKEFDGGRVAVDDVSLTLPPGGSMGIVGESGSGKTTVARMLVGLETPTAGTVSIDGESLNTGRSTRHGRAERLRRARRIQLVFQDPYASLDPRQTIGVGIDELLRLHEPDRDRRRDRAAELLDQVGLDARMARSTPSALSGGQRQRVAMARALVSRPKVLVLDEAVSALDVSIQAQVLNLLADLRDELGIGYLFVTHDLAVVQQVTDELIVMHQGRVVERGTTDQVLTAPEHAYTRDLLAAVPREGWRPVRHL</sequence>
<evidence type="ECO:0000256" key="2">
    <source>
        <dbReference type="ARBA" id="ARBA00022448"/>
    </source>
</evidence>
<reference evidence="7" key="1">
    <citation type="journal article" date="2019" name="Int. J. Syst. Evol. Microbiol.">
        <title>The Global Catalogue of Microorganisms (GCM) 10K type strain sequencing project: providing services to taxonomists for standard genome sequencing and annotation.</title>
        <authorList>
            <consortium name="The Broad Institute Genomics Platform"/>
            <consortium name="The Broad Institute Genome Sequencing Center for Infectious Disease"/>
            <person name="Wu L."/>
            <person name="Ma J."/>
        </authorList>
    </citation>
    <scope>NUCLEOTIDE SEQUENCE [LARGE SCALE GENOMIC DNA]</scope>
    <source>
        <strain evidence="7">JCM 17138</strain>
    </source>
</reference>
<dbReference type="InterPro" id="IPR027417">
    <property type="entry name" value="P-loop_NTPase"/>
</dbReference>
<keyword evidence="3" id="KW-0547">Nucleotide-binding</keyword>
<evidence type="ECO:0000313" key="7">
    <source>
        <dbReference type="Proteomes" id="UP001501009"/>
    </source>
</evidence>
<gene>
    <name evidence="6" type="ORF">GCM10022403_095020</name>
</gene>
<dbReference type="InterPro" id="IPR050319">
    <property type="entry name" value="ABC_transp_ATP-bind"/>
</dbReference>
<evidence type="ECO:0000313" key="6">
    <source>
        <dbReference type="EMBL" id="GAA3848336.1"/>
    </source>
</evidence>
<keyword evidence="7" id="KW-1185">Reference proteome</keyword>
<evidence type="ECO:0000256" key="1">
    <source>
        <dbReference type="ARBA" id="ARBA00005417"/>
    </source>
</evidence>
<comment type="caution">
    <text evidence="6">The sequence shown here is derived from an EMBL/GenBank/DDBJ whole genome shotgun (WGS) entry which is preliminary data.</text>
</comment>
<dbReference type="SMART" id="SM00382">
    <property type="entry name" value="AAA"/>
    <property type="match status" value="1"/>
</dbReference>
<dbReference type="PANTHER" id="PTHR43776">
    <property type="entry name" value="TRANSPORT ATP-BINDING PROTEIN"/>
    <property type="match status" value="1"/>
</dbReference>
<dbReference type="PROSITE" id="PS50893">
    <property type="entry name" value="ABC_TRANSPORTER_2"/>
    <property type="match status" value="1"/>
</dbReference>
<evidence type="ECO:0000256" key="4">
    <source>
        <dbReference type="ARBA" id="ARBA00022840"/>
    </source>
</evidence>
<dbReference type="GO" id="GO:0005524">
    <property type="term" value="F:ATP binding"/>
    <property type="evidence" value="ECO:0007669"/>
    <property type="project" value="UniProtKB-KW"/>
</dbReference>
<dbReference type="CDD" id="cd03257">
    <property type="entry name" value="ABC_NikE_OppD_transporters"/>
    <property type="match status" value="1"/>
</dbReference>
<feature type="domain" description="ABC transporter" evidence="5">
    <location>
        <begin position="6"/>
        <end position="250"/>
    </location>
</feature>
<dbReference type="PROSITE" id="PS00211">
    <property type="entry name" value="ABC_TRANSPORTER_1"/>
    <property type="match status" value="1"/>
</dbReference>
<keyword evidence="4 6" id="KW-0067">ATP-binding</keyword>
<dbReference type="SUPFAM" id="SSF52540">
    <property type="entry name" value="P-loop containing nucleoside triphosphate hydrolases"/>
    <property type="match status" value="1"/>
</dbReference>
<organism evidence="6 7">
    <name type="scientific">Streptomyces coacervatus</name>
    <dbReference type="NCBI Taxonomy" id="647381"/>
    <lineage>
        <taxon>Bacteria</taxon>
        <taxon>Bacillati</taxon>
        <taxon>Actinomycetota</taxon>
        <taxon>Actinomycetes</taxon>
        <taxon>Kitasatosporales</taxon>
        <taxon>Streptomycetaceae</taxon>
        <taxon>Streptomyces</taxon>
    </lineage>
</organism>
<dbReference type="InterPro" id="IPR003593">
    <property type="entry name" value="AAA+_ATPase"/>
</dbReference>
<name>A0ABP7JP03_9ACTN</name>
<proteinExistence type="inferred from homology"/>
<dbReference type="RefSeq" id="WP_275769019.1">
    <property type="nucleotide sequence ID" value="NZ_BAABDE010000050.1"/>
</dbReference>
<protein>
    <submittedName>
        <fullName evidence="6">ATP-binding cassette domain-containing protein</fullName>
    </submittedName>
</protein>
<dbReference type="PANTHER" id="PTHR43776:SF7">
    <property type="entry name" value="D,D-DIPEPTIDE TRANSPORT ATP-BINDING PROTEIN DDPF-RELATED"/>
    <property type="match status" value="1"/>
</dbReference>
<comment type="similarity">
    <text evidence="1">Belongs to the ABC transporter superfamily.</text>
</comment>
<dbReference type="Proteomes" id="UP001501009">
    <property type="component" value="Unassembled WGS sequence"/>
</dbReference>
<accession>A0ABP7JP03</accession>